<dbReference type="PROSITE" id="PS00108">
    <property type="entry name" value="PROTEIN_KINASE_ST"/>
    <property type="match status" value="1"/>
</dbReference>
<dbReference type="InterPro" id="IPR011009">
    <property type="entry name" value="Kinase-like_dom_sf"/>
</dbReference>
<dbReference type="AlphaFoldDB" id="A0A7J7DMY3"/>
<evidence type="ECO:0000256" key="16">
    <source>
        <dbReference type="ARBA" id="ARBA00023136"/>
    </source>
</evidence>
<gene>
    <name evidence="22" type="ORF">HS088_TW05G00366</name>
</gene>
<feature type="domain" description="Protein kinase" evidence="21">
    <location>
        <begin position="369"/>
        <end position="642"/>
    </location>
</feature>
<organism evidence="22 23">
    <name type="scientific">Tripterygium wilfordii</name>
    <name type="common">Thunder God vine</name>
    <dbReference type="NCBI Taxonomy" id="458696"/>
    <lineage>
        <taxon>Eukaryota</taxon>
        <taxon>Viridiplantae</taxon>
        <taxon>Streptophyta</taxon>
        <taxon>Embryophyta</taxon>
        <taxon>Tracheophyta</taxon>
        <taxon>Spermatophyta</taxon>
        <taxon>Magnoliopsida</taxon>
        <taxon>eudicotyledons</taxon>
        <taxon>Gunneridae</taxon>
        <taxon>Pentapetalae</taxon>
        <taxon>rosids</taxon>
        <taxon>fabids</taxon>
        <taxon>Celastrales</taxon>
        <taxon>Celastraceae</taxon>
        <taxon>Tripterygium</taxon>
    </lineage>
</organism>
<dbReference type="InterPro" id="IPR008271">
    <property type="entry name" value="Ser/Thr_kinase_AS"/>
</dbReference>
<accession>A0A7J7DMY3</accession>
<evidence type="ECO:0000256" key="2">
    <source>
        <dbReference type="ARBA" id="ARBA00007606"/>
    </source>
</evidence>
<dbReference type="SMART" id="SM00220">
    <property type="entry name" value="S_TKc"/>
    <property type="match status" value="1"/>
</dbReference>
<evidence type="ECO:0000256" key="14">
    <source>
        <dbReference type="ARBA" id="ARBA00022840"/>
    </source>
</evidence>
<evidence type="ECO:0000256" key="13">
    <source>
        <dbReference type="ARBA" id="ARBA00022777"/>
    </source>
</evidence>
<comment type="caution">
    <text evidence="22">The sequence shown here is derived from an EMBL/GenBank/DDBJ whole genome shotgun (WGS) entry which is preliminary data.</text>
</comment>
<dbReference type="CDD" id="cd06899">
    <property type="entry name" value="lectin_legume_LecRK_Arcelin_ConA"/>
    <property type="match status" value="1"/>
</dbReference>
<keyword evidence="6" id="KW-1003">Cell membrane</keyword>
<evidence type="ECO:0000313" key="23">
    <source>
        <dbReference type="Proteomes" id="UP000593562"/>
    </source>
</evidence>
<evidence type="ECO:0000256" key="9">
    <source>
        <dbReference type="ARBA" id="ARBA00022692"/>
    </source>
</evidence>
<keyword evidence="16 20" id="KW-0472">Membrane</keyword>
<evidence type="ECO:0000256" key="18">
    <source>
        <dbReference type="ARBA" id="ARBA00047899"/>
    </source>
</evidence>
<evidence type="ECO:0000256" key="20">
    <source>
        <dbReference type="SAM" id="Phobius"/>
    </source>
</evidence>
<dbReference type="Pfam" id="PF00139">
    <property type="entry name" value="Lectin_legB"/>
    <property type="match status" value="1"/>
</dbReference>
<dbReference type="PANTHER" id="PTHR27007">
    <property type="match status" value="1"/>
</dbReference>
<keyword evidence="11" id="KW-0430">Lectin</keyword>
<dbReference type="PROSITE" id="PS50011">
    <property type="entry name" value="PROTEIN_KINASE_DOM"/>
    <property type="match status" value="1"/>
</dbReference>
<dbReference type="SUPFAM" id="SSF56112">
    <property type="entry name" value="Protein kinase-like (PK-like)"/>
    <property type="match status" value="1"/>
</dbReference>
<dbReference type="OrthoDB" id="543442at2759"/>
<protein>
    <recommendedName>
        <fullName evidence="5">non-specific serine/threonine protein kinase</fullName>
        <ecNumber evidence="5">2.7.11.1</ecNumber>
    </recommendedName>
</protein>
<dbReference type="GO" id="GO:0005886">
    <property type="term" value="C:plasma membrane"/>
    <property type="evidence" value="ECO:0007669"/>
    <property type="project" value="UniProtKB-SubCell"/>
</dbReference>
<evidence type="ECO:0000256" key="11">
    <source>
        <dbReference type="ARBA" id="ARBA00022734"/>
    </source>
</evidence>
<dbReference type="EMBL" id="JAAARO010000005">
    <property type="protein sequence ID" value="KAF5747639.1"/>
    <property type="molecule type" value="Genomic_DNA"/>
</dbReference>
<dbReference type="GO" id="GO:0030246">
    <property type="term" value="F:carbohydrate binding"/>
    <property type="evidence" value="ECO:0007669"/>
    <property type="project" value="UniProtKB-KW"/>
</dbReference>
<keyword evidence="23" id="KW-1185">Reference proteome</keyword>
<dbReference type="SUPFAM" id="SSF49899">
    <property type="entry name" value="Concanavalin A-like lectins/glucanases"/>
    <property type="match status" value="1"/>
</dbReference>
<keyword evidence="8" id="KW-0808">Transferase</keyword>
<evidence type="ECO:0000256" key="6">
    <source>
        <dbReference type="ARBA" id="ARBA00022475"/>
    </source>
</evidence>
<keyword evidence="12" id="KW-0547">Nucleotide-binding</keyword>
<evidence type="ECO:0000259" key="21">
    <source>
        <dbReference type="PROSITE" id="PS50011"/>
    </source>
</evidence>
<proteinExistence type="inferred from homology"/>
<evidence type="ECO:0000256" key="12">
    <source>
        <dbReference type="ARBA" id="ARBA00022741"/>
    </source>
</evidence>
<dbReference type="FunFam" id="1.10.510.10:FF:000108">
    <property type="entry name" value="L-type lectin-domain containing receptor kinase S.4"/>
    <property type="match status" value="1"/>
</dbReference>
<dbReference type="FunCoup" id="A0A7J7DMY3">
    <property type="interactions" value="661"/>
</dbReference>
<keyword evidence="14" id="KW-0067">ATP-binding</keyword>
<dbReference type="InParanoid" id="A0A7J7DMY3"/>
<name>A0A7J7DMY3_TRIWF</name>
<keyword evidence="17 22" id="KW-0675">Receptor</keyword>
<feature type="transmembrane region" description="Helical" evidence="20">
    <location>
        <begin position="315"/>
        <end position="337"/>
    </location>
</feature>
<evidence type="ECO:0000256" key="17">
    <source>
        <dbReference type="ARBA" id="ARBA00023170"/>
    </source>
</evidence>
<dbReference type="InterPro" id="IPR050528">
    <property type="entry name" value="L-type_Lectin-RKs"/>
</dbReference>
<dbReference type="Proteomes" id="UP000593562">
    <property type="component" value="Unassembled WGS sequence"/>
</dbReference>
<reference evidence="22 23" key="1">
    <citation type="journal article" date="2020" name="Nat. Commun.">
        <title>Genome of Tripterygium wilfordii and identification of cytochrome P450 involved in triptolide biosynthesis.</title>
        <authorList>
            <person name="Tu L."/>
            <person name="Su P."/>
            <person name="Zhang Z."/>
            <person name="Gao L."/>
            <person name="Wang J."/>
            <person name="Hu T."/>
            <person name="Zhou J."/>
            <person name="Zhang Y."/>
            <person name="Zhao Y."/>
            <person name="Liu Y."/>
            <person name="Song Y."/>
            <person name="Tong Y."/>
            <person name="Lu Y."/>
            <person name="Yang J."/>
            <person name="Xu C."/>
            <person name="Jia M."/>
            <person name="Peters R.J."/>
            <person name="Huang L."/>
            <person name="Gao W."/>
        </authorList>
    </citation>
    <scope>NUCLEOTIDE SEQUENCE [LARGE SCALE GENOMIC DNA]</scope>
    <source>
        <strain evidence="23">cv. XIE 37</strain>
        <tissue evidence="22">Leaf</tissue>
    </source>
</reference>
<dbReference type="EC" id="2.7.11.1" evidence="5"/>
<evidence type="ECO:0000256" key="15">
    <source>
        <dbReference type="ARBA" id="ARBA00022989"/>
    </source>
</evidence>
<keyword evidence="7" id="KW-0723">Serine/threonine-protein kinase</keyword>
<evidence type="ECO:0000256" key="8">
    <source>
        <dbReference type="ARBA" id="ARBA00022679"/>
    </source>
</evidence>
<dbReference type="Gene3D" id="2.60.120.200">
    <property type="match status" value="1"/>
</dbReference>
<evidence type="ECO:0000256" key="5">
    <source>
        <dbReference type="ARBA" id="ARBA00012513"/>
    </source>
</evidence>
<evidence type="ECO:0000256" key="19">
    <source>
        <dbReference type="ARBA" id="ARBA00048679"/>
    </source>
</evidence>
<dbReference type="GO" id="GO:0004674">
    <property type="term" value="F:protein serine/threonine kinase activity"/>
    <property type="evidence" value="ECO:0007669"/>
    <property type="project" value="UniProtKB-KW"/>
</dbReference>
<dbReference type="Gene3D" id="3.30.200.20">
    <property type="entry name" value="Phosphorylase Kinase, domain 1"/>
    <property type="match status" value="1"/>
</dbReference>
<evidence type="ECO:0000256" key="7">
    <source>
        <dbReference type="ARBA" id="ARBA00022527"/>
    </source>
</evidence>
<evidence type="ECO:0000256" key="4">
    <source>
        <dbReference type="ARBA" id="ARBA00010217"/>
    </source>
</evidence>
<comment type="similarity">
    <text evidence="3">In the N-terminal section; belongs to the leguminous lectin family.</text>
</comment>
<evidence type="ECO:0000313" key="22">
    <source>
        <dbReference type="EMBL" id="KAF5747639.1"/>
    </source>
</evidence>
<keyword evidence="13 22" id="KW-0418">Kinase</keyword>
<keyword evidence="10" id="KW-0732">Signal</keyword>
<comment type="catalytic activity">
    <reaction evidence="19">
        <text>L-seryl-[protein] + ATP = O-phospho-L-seryl-[protein] + ADP + H(+)</text>
        <dbReference type="Rhea" id="RHEA:17989"/>
        <dbReference type="Rhea" id="RHEA-COMP:9863"/>
        <dbReference type="Rhea" id="RHEA-COMP:11604"/>
        <dbReference type="ChEBI" id="CHEBI:15378"/>
        <dbReference type="ChEBI" id="CHEBI:29999"/>
        <dbReference type="ChEBI" id="CHEBI:30616"/>
        <dbReference type="ChEBI" id="CHEBI:83421"/>
        <dbReference type="ChEBI" id="CHEBI:456216"/>
        <dbReference type="EC" id="2.7.11.1"/>
    </reaction>
</comment>
<dbReference type="InterPro" id="IPR013320">
    <property type="entry name" value="ConA-like_dom_sf"/>
</dbReference>
<keyword evidence="9 20" id="KW-0812">Transmembrane</keyword>
<dbReference type="GO" id="GO:0005524">
    <property type="term" value="F:ATP binding"/>
    <property type="evidence" value="ECO:0007669"/>
    <property type="project" value="UniProtKB-KW"/>
</dbReference>
<dbReference type="InterPro" id="IPR001220">
    <property type="entry name" value="Legume_lectin_dom"/>
</dbReference>
<dbReference type="FunFam" id="3.30.200.20:FF:000178">
    <property type="entry name" value="serine/threonine-protein kinase PBS1-like"/>
    <property type="match status" value="1"/>
</dbReference>
<comment type="similarity">
    <text evidence="4">In the C-terminal section; belongs to the protein kinase superfamily. Ser/Thr protein kinase family.</text>
</comment>
<dbReference type="CDD" id="cd14066">
    <property type="entry name" value="STKc_IRAK"/>
    <property type="match status" value="1"/>
</dbReference>
<comment type="catalytic activity">
    <reaction evidence="18">
        <text>L-threonyl-[protein] + ATP = O-phospho-L-threonyl-[protein] + ADP + H(+)</text>
        <dbReference type="Rhea" id="RHEA:46608"/>
        <dbReference type="Rhea" id="RHEA-COMP:11060"/>
        <dbReference type="Rhea" id="RHEA-COMP:11605"/>
        <dbReference type="ChEBI" id="CHEBI:15378"/>
        <dbReference type="ChEBI" id="CHEBI:30013"/>
        <dbReference type="ChEBI" id="CHEBI:30616"/>
        <dbReference type="ChEBI" id="CHEBI:61977"/>
        <dbReference type="ChEBI" id="CHEBI:456216"/>
        <dbReference type="EC" id="2.7.11.1"/>
    </reaction>
</comment>
<dbReference type="InterPro" id="IPR000719">
    <property type="entry name" value="Prot_kinase_dom"/>
</dbReference>
<sequence length="683" mass="75853">MRFTFVLSSTRLGNLMAIVQVFLAFFLLQHVPSVLSQAPNTEFIFNGFNGSDSERKLILEEASIFKPTGALRLTNNSHNVMGHVFYNQSIQMIDRTSSNSSNASSFSTSFVFAIKPPNPGPGGHGIAFTLSPEPQFPGAQADHYLGIFNSINDGKASNHVFAVEFDTVNGFNDRVDSKGNHVGININSMTSYASEPASYHTSNTNKEDIWLESGDPIHAWIEYDGLNKLVNVTISRLEIEKPGEPLLSYGVDLTSIIKEKMYVGFSASTGQKVSSQYILGWSFALNSTQAPPINVSMLPVIPNEKNSSNYKPSTILLISVFSSVIVLLSVSGLFVLYRRRTWDESLEEWELDCPRRFRYRDLYRATKGFKDSEMAGVGGFGVVYKGVLPNNGTELAVKKISRNSIQGLREFAAEIESLGRLRHKNLVNLQGWCKKKNDLLIVYEYISNGSLDFLLFNPPNGFVLSWEQRFNILKGIAAGLLYLHEEWEQVVIHRDVKSSNVLIDADMNARLGDFGLARLHDHGALSQTTNVVGTIGYIAPELARTGKPSTRSDVFAYGVLLLEVATGRRPIDSTTFILVDWVMECQELGQILEVVDPQLGSDYSVEEMELVLRLGLLCSHNQPEARPTMREVTRIFNGDENLPETAFSSSMDSRWSGRMTSRYIEAASCSSFGISFNSIDAGR</sequence>
<evidence type="ECO:0000256" key="3">
    <source>
        <dbReference type="ARBA" id="ARBA00008536"/>
    </source>
</evidence>
<dbReference type="Gene3D" id="1.10.510.10">
    <property type="entry name" value="Transferase(Phosphotransferase) domain 1"/>
    <property type="match status" value="1"/>
</dbReference>
<keyword evidence="15 20" id="KW-1133">Transmembrane helix</keyword>
<evidence type="ECO:0000256" key="10">
    <source>
        <dbReference type="ARBA" id="ARBA00022729"/>
    </source>
</evidence>
<dbReference type="FunFam" id="2.60.120.200:FF:000096">
    <property type="entry name" value="L-type lectin-domain containing receptor kinase V.9"/>
    <property type="match status" value="1"/>
</dbReference>
<comment type="similarity">
    <text evidence="2">Belongs to the leguminous lectin family.</text>
</comment>
<comment type="subcellular location">
    <subcellularLocation>
        <location evidence="1">Cell membrane</location>
        <topology evidence="1">Single-pass type I membrane protein</topology>
    </subcellularLocation>
</comment>
<dbReference type="Pfam" id="PF00069">
    <property type="entry name" value="Pkinase"/>
    <property type="match status" value="1"/>
</dbReference>
<evidence type="ECO:0000256" key="1">
    <source>
        <dbReference type="ARBA" id="ARBA00004251"/>
    </source>
</evidence>